<dbReference type="EMBL" id="QAOG01000001">
    <property type="protein sequence ID" value="PTQ62099.1"/>
    <property type="molecule type" value="Genomic_DNA"/>
</dbReference>
<dbReference type="AlphaFoldDB" id="A0A2T5GS02"/>
<reference evidence="3 4" key="1">
    <citation type="submission" date="2018-04" db="EMBL/GenBank/DDBJ databases">
        <title>Genomic Encyclopedia of Type Strains, Phase III (KMG-III): the genomes of soil and plant-associated and newly described type strains.</title>
        <authorList>
            <person name="Whitman W."/>
        </authorList>
    </citation>
    <scope>NUCLEOTIDE SEQUENCE [LARGE SCALE GENOMIC DNA]</scope>
    <source>
        <strain evidence="3 4">MA101b</strain>
    </source>
</reference>
<gene>
    <name evidence="3" type="ORF">C8J26_0375</name>
</gene>
<dbReference type="InterPro" id="IPR014914">
    <property type="entry name" value="RES_dom"/>
</dbReference>
<feature type="domain" description="RES" evidence="2">
    <location>
        <begin position="223"/>
        <end position="380"/>
    </location>
</feature>
<accession>A0A2T5GS02</accession>
<name>A0A2T5GS02_9SPHN</name>
<evidence type="ECO:0000313" key="3">
    <source>
        <dbReference type="EMBL" id="PTQ62099.1"/>
    </source>
</evidence>
<keyword evidence="4" id="KW-1185">Reference proteome</keyword>
<dbReference type="RefSeq" id="WP_107956484.1">
    <property type="nucleotide sequence ID" value="NZ_QAOG01000001.1"/>
</dbReference>
<proteinExistence type="predicted"/>
<sequence length="485" mass="54502">MIDDDEERVVCADCVGNAYLKAEITACGDERVCFFCEHEGFVIPVAELAQKVGTAFETHYFRTSNQPDAFQSAMLGDRESSYEWEREGEPVLEVIQEAASIDDAVAQEILDILADEHGDWDYQAADGECEFDPDSYYERKRPNDIEFQLEWRNLERSLKGETRYFNKLAKSFLDRIFTGIDGYGTRDRRGVIRHAGPLTQLERFSRARVFHSDLKLGPALERPDRDLGPPSPSIALGGRMNAHGVSLFYGATSDEAALSEVRPPVGSRALVGKFDVIRPLRLLDIDALQSVYVEGSIFDPDYMGRLELAKFMGSLSARMTMPVMPDDEPAEYLITQVIADYLAANEALNIDGLLYPSVQQRGDHQNVVLFRRASRVKNVDLPEGSTVSAMLGSFDEDGPSPDYWVSEEVPPPEPPKPAPGGTFWPPRYLDPFAEPDDDRQPALAVAIDTLQVHHVERIKIKTETFDVRRYRREKRPSKLGGTPDF</sequence>
<evidence type="ECO:0000313" key="4">
    <source>
        <dbReference type="Proteomes" id="UP000244189"/>
    </source>
</evidence>
<evidence type="ECO:0000259" key="2">
    <source>
        <dbReference type="SMART" id="SM00953"/>
    </source>
</evidence>
<protein>
    <submittedName>
        <fullName evidence="3">RES domain-containing protein</fullName>
    </submittedName>
</protein>
<dbReference type="Pfam" id="PF08808">
    <property type="entry name" value="RES"/>
    <property type="match status" value="1"/>
</dbReference>
<organism evidence="3 4">
    <name type="scientific">Sphingomonas aurantiaca</name>
    <dbReference type="NCBI Taxonomy" id="185949"/>
    <lineage>
        <taxon>Bacteria</taxon>
        <taxon>Pseudomonadati</taxon>
        <taxon>Pseudomonadota</taxon>
        <taxon>Alphaproteobacteria</taxon>
        <taxon>Sphingomonadales</taxon>
        <taxon>Sphingomonadaceae</taxon>
        <taxon>Sphingomonas</taxon>
    </lineage>
</organism>
<evidence type="ECO:0000256" key="1">
    <source>
        <dbReference type="SAM" id="MobiDB-lite"/>
    </source>
</evidence>
<dbReference type="SMART" id="SM00953">
    <property type="entry name" value="RES"/>
    <property type="match status" value="1"/>
</dbReference>
<comment type="caution">
    <text evidence="3">The sequence shown here is derived from an EMBL/GenBank/DDBJ whole genome shotgun (WGS) entry which is preliminary data.</text>
</comment>
<feature type="compositionally biased region" description="Pro residues" evidence="1">
    <location>
        <begin position="409"/>
        <end position="418"/>
    </location>
</feature>
<dbReference type="Proteomes" id="UP000244189">
    <property type="component" value="Unassembled WGS sequence"/>
</dbReference>
<feature type="region of interest" description="Disordered" evidence="1">
    <location>
        <begin position="400"/>
        <end position="440"/>
    </location>
</feature>